<keyword evidence="3" id="KW-1185">Reference proteome</keyword>
<evidence type="ECO:0000256" key="1">
    <source>
        <dbReference type="SAM" id="MobiDB-lite"/>
    </source>
</evidence>
<feature type="compositionally biased region" description="Polar residues" evidence="1">
    <location>
        <begin position="7"/>
        <end position="42"/>
    </location>
</feature>
<protein>
    <submittedName>
        <fullName evidence="2">Uncharacterized protein</fullName>
    </submittedName>
</protein>
<dbReference type="Proteomes" id="UP000268350">
    <property type="component" value="Unassembled WGS sequence"/>
</dbReference>
<dbReference type="EMBL" id="OUUW01000024">
    <property type="protein sequence ID" value="SPP89604.1"/>
    <property type="molecule type" value="Genomic_DNA"/>
</dbReference>
<dbReference type="AlphaFoldDB" id="A0A3B0K5X3"/>
<sequence>MARAGTIGTNAQAADSKRGTTGPTVQATSLVPGTATRTSADAPTTDVGARGAPMDTARAQGLARVRGPRTGRTNRLVTERGVRYRVTMSAAGTAVFRDQHSGRAE</sequence>
<evidence type="ECO:0000313" key="3">
    <source>
        <dbReference type="Proteomes" id="UP000268350"/>
    </source>
</evidence>
<reference evidence="3" key="1">
    <citation type="submission" date="2018-01" db="EMBL/GenBank/DDBJ databases">
        <authorList>
            <person name="Alioto T."/>
            <person name="Alioto T."/>
        </authorList>
    </citation>
    <scope>NUCLEOTIDE SEQUENCE [LARGE SCALE GENOMIC DNA]</scope>
</reference>
<accession>A0A3B0K5X3</accession>
<proteinExistence type="predicted"/>
<feature type="region of interest" description="Disordered" evidence="1">
    <location>
        <begin position="1"/>
        <end position="71"/>
    </location>
</feature>
<organism evidence="2 3">
    <name type="scientific">Drosophila guanche</name>
    <name type="common">Fruit fly</name>
    <dbReference type="NCBI Taxonomy" id="7266"/>
    <lineage>
        <taxon>Eukaryota</taxon>
        <taxon>Metazoa</taxon>
        <taxon>Ecdysozoa</taxon>
        <taxon>Arthropoda</taxon>
        <taxon>Hexapoda</taxon>
        <taxon>Insecta</taxon>
        <taxon>Pterygota</taxon>
        <taxon>Neoptera</taxon>
        <taxon>Endopterygota</taxon>
        <taxon>Diptera</taxon>
        <taxon>Brachycera</taxon>
        <taxon>Muscomorpha</taxon>
        <taxon>Ephydroidea</taxon>
        <taxon>Drosophilidae</taxon>
        <taxon>Drosophila</taxon>
        <taxon>Sophophora</taxon>
    </lineage>
</organism>
<name>A0A3B0K5X3_DROGU</name>
<evidence type="ECO:0000313" key="2">
    <source>
        <dbReference type="EMBL" id="SPP89604.1"/>
    </source>
</evidence>
<gene>
    <name evidence="2" type="ORF">DGUA_6G020314</name>
</gene>